<protein>
    <submittedName>
        <fullName evidence="2">Uncharacterized protein</fullName>
    </submittedName>
</protein>
<keyword evidence="1" id="KW-0812">Transmembrane</keyword>
<keyword evidence="1" id="KW-0472">Membrane</keyword>
<evidence type="ECO:0000256" key="1">
    <source>
        <dbReference type="SAM" id="Phobius"/>
    </source>
</evidence>
<dbReference type="GeneID" id="75910056"/>
<dbReference type="RefSeq" id="XP_051440117.1">
    <property type="nucleotide sequence ID" value="XM_051584706.1"/>
</dbReference>
<dbReference type="AlphaFoldDB" id="A0AAD5E1M9"/>
<reference evidence="2" key="1">
    <citation type="submission" date="2021-06" db="EMBL/GenBank/DDBJ databases">
        <authorList>
            <consortium name="DOE Joint Genome Institute"/>
            <person name="Mondo S.J."/>
            <person name="Amses K.R."/>
            <person name="Simmons D.R."/>
            <person name="Longcore J.E."/>
            <person name="Seto K."/>
            <person name="Alves G.H."/>
            <person name="Bonds A.E."/>
            <person name="Quandt C.A."/>
            <person name="Davis W.J."/>
            <person name="Chang Y."/>
            <person name="Letcher P.M."/>
            <person name="Powell M.J."/>
            <person name="Kuo A."/>
            <person name="Labutti K."/>
            <person name="Pangilinan J."/>
            <person name="Andreopoulos W."/>
            <person name="Tritt A."/>
            <person name="Riley R."/>
            <person name="Hundley H."/>
            <person name="Johnson J."/>
            <person name="Lipzen A."/>
            <person name="Barry K."/>
            <person name="Berbee M.L."/>
            <person name="Buchler N.E."/>
            <person name="Grigoriev I.V."/>
            <person name="Spatafora J.W."/>
            <person name="Stajich J.E."/>
            <person name="James T.Y."/>
        </authorList>
    </citation>
    <scope>NUCLEOTIDE SEQUENCE</scope>
    <source>
        <strain evidence="2">AG</strain>
    </source>
</reference>
<dbReference type="EMBL" id="MU620999">
    <property type="protein sequence ID" value="KAI8575112.1"/>
    <property type="molecule type" value="Genomic_DNA"/>
</dbReference>
<accession>A0AAD5E1M9</accession>
<proteinExistence type="predicted"/>
<name>A0AAD5E1M9_UMBRA</name>
<dbReference type="Proteomes" id="UP001206595">
    <property type="component" value="Unassembled WGS sequence"/>
</dbReference>
<keyword evidence="1" id="KW-1133">Transmembrane helix</keyword>
<sequence length="653" mass="73045">MFTRNLASYLEYQKLSQRMQDKSTLLGCAKVERKIQFHANRAMILLDDYSDQQDVIDAITDFIDNLFHVLFVTDVGLSGQGSPISISKTATRYSTCDLFVSKANDSINSVLHQIANCFTIGKSRFTDCFGQYVSILNDIMDSYDGDADIWLAVADTTYSIAAARYVGWRSSFVQHYLTCAARGGIRPDTLYTSHDEEFYDEEQMTSILNVLSLIYLVDEESSVKARSAWLLASIMVRGALAQDSIIGETLVKKYSLLLEMLSADLLYERSQRFNYSSQELDIQQVIRDLLAAKGNNQINECFVFKYNAKCSSEDTCKDIEYHYGNSSRSIAVAQAALVAVAVLSGTIESTIDSNHLKLFDYAMCTSRLTSIVGTSLYLKNTTAHQSCIFADIHDKHNRVTVIYSETISYFVSCANIQDMSSGRLPLDIIIDNGIYEQTTAISVVMLVIGSTILLGSIILISLSQAKLIELTFDPTSFAAWLSVLYAALVVLIQNTWIEDWTWYDMLRNRRLIKTVSSTTKANLGVNTFLKYLQIRISSCDETIREVLSPEHTSASTYYANGRTAISSGPTANMILLAGRPVCYCFKDQTTYIPFRPSTLARSRHQITTTWTLLHDHETSFDASERQICIVSKKLKPGYGVAIVNGTLPQFLSS</sequence>
<evidence type="ECO:0000313" key="3">
    <source>
        <dbReference type="Proteomes" id="UP001206595"/>
    </source>
</evidence>
<organism evidence="2 3">
    <name type="scientific">Umbelopsis ramanniana AG</name>
    <dbReference type="NCBI Taxonomy" id="1314678"/>
    <lineage>
        <taxon>Eukaryota</taxon>
        <taxon>Fungi</taxon>
        <taxon>Fungi incertae sedis</taxon>
        <taxon>Mucoromycota</taxon>
        <taxon>Mucoromycotina</taxon>
        <taxon>Umbelopsidomycetes</taxon>
        <taxon>Umbelopsidales</taxon>
        <taxon>Umbelopsidaceae</taxon>
        <taxon>Umbelopsis</taxon>
    </lineage>
</organism>
<reference evidence="2" key="2">
    <citation type="journal article" date="2022" name="Proc. Natl. Acad. Sci. U.S.A.">
        <title>Diploid-dominant life cycles characterize the early evolution of Fungi.</title>
        <authorList>
            <person name="Amses K.R."/>
            <person name="Simmons D.R."/>
            <person name="Longcore J.E."/>
            <person name="Mondo S.J."/>
            <person name="Seto K."/>
            <person name="Jeronimo G.H."/>
            <person name="Bonds A.E."/>
            <person name="Quandt C.A."/>
            <person name="Davis W.J."/>
            <person name="Chang Y."/>
            <person name="Federici B.A."/>
            <person name="Kuo A."/>
            <person name="LaButti K."/>
            <person name="Pangilinan J."/>
            <person name="Andreopoulos W."/>
            <person name="Tritt A."/>
            <person name="Riley R."/>
            <person name="Hundley H."/>
            <person name="Johnson J."/>
            <person name="Lipzen A."/>
            <person name="Barry K."/>
            <person name="Lang B.F."/>
            <person name="Cuomo C.A."/>
            <person name="Buchler N.E."/>
            <person name="Grigoriev I.V."/>
            <person name="Spatafora J.W."/>
            <person name="Stajich J.E."/>
            <person name="James T.Y."/>
        </authorList>
    </citation>
    <scope>NUCLEOTIDE SEQUENCE</scope>
    <source>
        <strain evidence="2">AG</strain>
    </source>
</reference>
<feature type="transmembrane region" description="Helical" evidence="1">
    <location>
        <begin position="443"/>
        <end position="465"/>
    </location>
</feature>
<keyword evidence="3" id="KW-1185">Reference proteome</keyword>
<evidence type="ECO:0000313" key="2">
    <source>
        <dbReference type="EMBL" id="KAI8575112.1"/>
    </source>
</evidence>
<gene>
    <name evidence="2" type="ORF">K450DRAFT_203127</name>
</gene>
<feature type="transmembrane region" description="Helical" evidence="1">
    <location>
        <begin position="477"/>
        <end position="497"/>
    </location>
</feature>
<comment type="caution">
    <text evidence="2">The sequence shown here is derived from an EMBL/GenBank/DDBJ whole genome shotgun (WGS) entry which is preliminary data.</text>
</comment>